<dbReference type="OrthoDB" id="1716625at2759"/>
<dbReference type="AlphaFoldDB" id="A0A9W8IB04"/>
<comment type="caution">
    <text evidence="3">The sequence shown here is derived from an EMBL/GenBank/DDBJ whole genome shotgun (WGS) entry which is preliminary data.</text>
</comment>
<feature type="compositionally biased region" description="Low complexity" evidence="1">
    <location>
        <begin position="125"/>
        <end position="138"/>
    </location>
</feature>
<protein>
    <recommendedName>
        <fullName evidence="2">EH domain-containing protein</fullName>
    </recommendedName>
</protein>
<accession>A0A9W8IB04</accession>
<feature type="non-terminal residue" evidence="3">
    <location>
        <position position="268"/>
    </location>
</feature>
<dbReference type="GO" id="GO:0006897">
    <property type="term" value="P:endocytosis"/>
    <property type="evidence" value="ECO:0007669"/>
    <property type="project" value="TreeGrafter"/>
</dbReference>
<dbReference type="GO" id="GO:0005737">
    <property type="term" value="C:cytoplasm"/>
    <property type="evidence" value="ECO:0007669"/>
    <property type="project" value="TreeGrafter"/>
</dbReference>
<feature type="region of interest" description="Disordered" evidence="1">
    <location>
        <begin position="169"/>
        <end position="193"/>
    </location>
</feature>
<reference evidence="3" key="1">
    <citation type="submission" date="2022-07" db="EMBL/GenBank/DDBJ databases">
        <title>Phylogenomic reconstructions and comparative analyses of Kickxellomycotina fungi.</title>
        <authorList>
            <person name="Reynolds N.K."/>
            <person name="Stajich J.E."/>
            <person name="Barry K."/>
            <person name="Grigoriev I.V."/>
            <person name="Crous P."/>
            <person name="Smith M.E."/>
        </authorList>
    </citation>
    <scope>NUCLEOTIDE SEQUENCE</scope>
    <source>
        <strain evidence="3">NRRL 1566</strain>
    </source>
</reference>
<dbReference type="InterPro" id="IPR011992">
    <property type="entry name" value="EF-hand-dom_pair"/>
</dbReference>
<sequence length="268" mass="28643">MNELLQSRKPIPSVNPATANDAPALPYSPVRAAYAKPAVKPVESVIQPTPHSLISRINSQTMQQTSSKNSSSSSIAGFGDSFDPAGGQMPLTQQHQASPAFAGLAAARSAINSQSSFHHSCSSVTSTEEKSISTSSSSGIPLTQNREIRGALPFTSVGAQGNQPVQHHYSLTSKSSSSSFSKQESFSSSSGISPVSTISMAKLQEYTRLFQALNAQEGNRGYLSSDTVRNQVARSNLSDDQLRRIWQLADRNLNGKFGPGEFNIIMHL</sequence>
<evidence type="ECO:0000313" key="4">
    <source>
        <dbReference type="Proteomes" id="UP001139887"/>
    </source>
</evidence>
<evidence type="ECO:0000313" key="3">
    <source>
        <dbReference type="EMBL" id="KAJ2846528.1"/>
    </source>
</evidence>
<feature type="region of interest" description="Disordered" evidence="1">
    <location>
        <begin position="59"/>
        <end position="79"/>
    </location>
</feature>
<feature type="domain" description="EH" evidence="2">
    <location>
        <begin position="202"/>
        <end position="268"/>
    </location>
</feature>
<dbReference type="PROSITE" id="PS50031">
    <property type="entry name" value="EH"/>
    <property type="match status" value="1"/>
</dbReference>
<feature type="compositionally biased region" description="Low complexity" evidence="1">
    <location>
        <begin position="59"/>
        <end position="74"/>
    </location>
</feature>
<feature type="compositionally biased region" description="Low complexity" evidence="1">
    <location>
        <begin position="170"/>
        <end position="193"/>
    </location>
</feature>
<dbReference type="EMBL" id="JANBUW010000516">
    <property type="protein sequence ID" value="KAJ2846528.1"/>
    <property type="molecule type" value="Genomic_DNA"/>
</dbReference>
<gene>
    <name evidence="3" type="ORF">IWW36_004311</name>
</gene>
<feature type="region of interest" description="Disordered" evidence="1">
    <location>
        <begin position="1"/>
        <end position="25"/>
    </location>
</feature>
<dbReference type="SUPFAM" id="SSF47473">
    <property type="entry name" value="EF-hand"/>
    <property type="match status" value="1"/>
</dbReference>
<name>A0A9W8IB04_9FUNG</name>
<dbReference type="GO" id="GO:0016197">
    <property type="term" value="P:endosomal transport"/>
    <property type="evidence" value="ECO:0007669"/>
    <property type="project" value="TreeGrafter"/>
</dbReference>
<keyword evidence="4" id="KW-1185">Reference proteome</keyword>
<proteinExistence type="predicted"/>
<dbReference type="PANTHER" id="PTHR11216">
    <property type="entry name" value="EH DOMAIN"/>
    <property type="match status" value="1"/>
</dbReference>
<dbReference type="GO" id="GO:0005886">
    <property type="term" value="C:plasma membrane"/>
    <property type="evidence" value="ECO:0007669"/>
    <property type="project" value="TreeGrafter"/>
</dbReference>
<evidence type="ECO:0000259" key="2">
    <source>
        <dbReference type="PROSITE" id="PS50031"/>
    </source>
</evidence>
<dbReference type="Gene3D" id="1.10.238.10">
    <property type="entry name" value="EF-hand"/>
    <property type="match status" value="1"/>
</dbReference>
<feature type="region of interest" description="Disordered" evidence="1">
    <location>
        <begin position="125"/>
        <end position="145"/>
    </location>
</feature>
<organism evidence="3 4">
    <name type="scientific">Coemansia brasiliensis</name>
    <dbReference type="NCBI Taxonomy" id="2650707"/>
    <lineage>
        <taxon>Eukaryota</taxon>
        <taxon>Fungi</taxon>
        <taxon>Fungi incertae sedis</taxon>
        <taxon>Zoopagomycota</taxon>
        <taxon>Kickxellomycotina</taxon>
        <taxon>Kickxellomycetes</taxon>
        <taxon>Kickxellales</taxon>
        <taxon>Kickxellaceae</taxon>
        <taxon>Coemansia</taxon>
    </lineage>
</organism>
<dbReference type="Proteomes" id="UP001139887">
    <property type="component" value="Unassembled WGS sequence"/>
</dbReference>
<dbReference type="InterPro" id="IPR000261">
    <property type="entry name" value="EH_dom"/>
</dbReference>
<dbReference type="Pfam" id="PF12763">
    <property type="entry name" value="EH"/>
    <property type="match status" value="1"/>
</dbReference>
<evidence type="ECO:0000256" key="1">
    <source>
        <dbReference type="SAM" id="MobiDB-lite"/>
    </source>
</evidence>